<dbReference type="Gene3D" id="3.40.50.300">
    <property type="entry name" value="P-loop containing nucleotide triphosphate hydrolases"/>
    <property type="match status" value="1"/>
</dbReference>
<sequence length="342" mass="36887">MPNVTATFFGEPGSGKSALIERFTQRAIAEDSTGVVYNIAHAENTKIQLWDLSGKHPARIHYAKTYLKGCNVCVFTVDLTNPFNREQFSAYLEVIKESAPNASLILVGCKSDLPRKIDNASFQGIMEEYGIPYGFITSSATGEGVNQLFSAIAKSGNYQKINEYVTNPVRKPSLHEPELADMKVLIHPTSPLYNAIENLEKLAAALPLVQERRIKEAIVELIGGLRDPEKDKEVVIGTFVSICGVALQEARDSGVSKMTISQISKAVLAVAAASTIAMFIASSVLSLGVVTLLIGGIVGTGVGIHLVKSGFFKTPLACAIEQIQIAANNQNTFIEEPLMELS</sequence>
<name>A0A098GDW4_LEGMI</name>
<keyword evidence="6" id="KW-1185">Reference proteome</keyword>
<reference evidence="3" key="1">
    <citation type="submission" date="2014-09" db="EMBL/GenBank/DDBJ databases">
        <authorList>
            <person name="GOMEZ-VALERO Laura"/>
        </authorList>
    </citation>
    <scope>NUCLEOTIDE SEQUENCE</scope>
    <source>
        <strain evidence="3">ATCC33218</strain>
    </source>
</reference>
<dbReference type="Proteomes" id="UP000032414">
    <property type="component" value="Chromosome I"/>
</dbReference>
<gene>
    <name evidence="3" type="ORF">LMI_0854</name>
    <name evidence="4" type="ORF">SAMN02982997_02331</name>
</gene>
<dbReference type="Proteomes" id="UP000182998">
    <property type="component" value="Unassembled WGS sequence"/>
</dbReference>
<reference evidence="4 6" key="3">
    <citation type="submission" date="2016-10" db="EMBL/GenBank/DDBJ databases">
        <authorList>
            <person name="Varghese N."/>
            <person name="Submissions S."/>
        </authorList>
    </citation>
    <scope>NUCLEOTIDE SEQUENCE [LARGE SCALE GENOMIC DNA]</scope>
    <source>
        <strain evidence="4 6">ATCC 33218</strain>
    </source>
</reference>
<evidence type="ECO:0000313" key="5">
    <source>
        <dbReference type="Proteomes" id="UP000032414"/>
    </source>
</evidence>
<dbReference type="RefSeq" id="WP_045098633.1">
    <property type="nucleotide sequence ID" value="NZ_CP020614.1"/>
</dbReference>
<dbReference type="PROSITE" id="PS51419">
    <property type="entry name" value="RAB"/>
    <property type="match status" value="1"/>
</dbReference>
<dbReference type="GO" id="GO:0005525">
    <property type="term" value="F:GTP binding"/>
    <property type="evidence" value="ECO:0007669"/>
    <property type="project" value="InterPro"/>
</dbReference>
<protein>
    <submittedName>
        <fullName evidence="4">Small GTP-binding protein domain-containing protein</fullName>
    </submittedName>
</protein>
<dbReference type="PATRIC" id="fig|451.8.peg.390"/>
<keyword evidence="2" id="KW-1133">Transmembrane helix</keyword>
<accession>A0A098GDW4</accession>
<dbReference type="InterPro" id="IPR001806">
    <property type="entry name" value="Small_GTPase"/>
</dbReference>
<dbReference type="SUPFAM" id="SSF52540">
    <property type="entry name" value="P-loop containing nucleoside triphosphate hydrolases"/>
    <property type="match status" value="1"/>
</dbReference>
<dbReference type="KEGG" id="tmc:LMI_0854"/>
<dbReference type="STRING" id="451.B6N58_11165"/>
<keyword evidence="2" id="KW-0472">Membrane</keyword>
<dbReference type="PRINTS" id="PR00449">
    <property type="entry name" value="RASTRNSFRMNG"/>
</dbReference>
<dbReference type="EMBL" id="LN614830">
    <property type="protein sequence ID" value="CEG60175.1"/>
    <property type="molecule type" value="Genomic_DNA"/>
</dbReference>
<evidence type="ECO:0000256" key="2">
    <source>
        <dbReference type="SAM" id="Phobius"/>
    </source>
</evidence>
<dbReference type="PANTHER" id="PTHR47978">
    <property type="match status" value="1"/>
</dbReference>
<dbReference type="AlphaFoldDB" id="A0A098GDW4"/>
<organism evidence="3 5">
    <name type="scientific">Legionella micdadei</name>
    <name type="common">Tatlockia micdadei</name>
    <dbReference type="NCBI Taxonomy" id="451"/>
    <lineage>
        <taxon>Bacteria</taxon>
        <taxon>Pseudomonadati</taxon>
        <taxon>Pseudomonadota</taxon>
        <taxon>Gammaproteobacteria</taxon>
        <taxon>Legionellales</taxon>
        <taxon>Legionellaceae</taxon>
        <taxon>Legionella</taxon>
    </lineage>
</organism>
<proteinExistence type="predicted"/>
<dbReference type="EMBL" id="FMVN01000012">
    <property type="protein sequence ID" value="SCY63981.1"/>
    <property type="molecule type" value="Genomic_DNA"/>
</dbReference>
<feature type="transmembrane region" description="Helical" evidence="2">
    <location>
        <begin position="287"/>
        <end position="307"/>
    </location>
</feature>
<dbReference type="GO" id="GO:0003924">
    <property type="term" value="F:GTPase activity"/>
    <property type="evidence" value="ECO:0007669"/>
    <property type="project" value="InterPro"/>
</dbReference>
<evidence type="ECO:0000313" key="4">
    <source>
        <dbReference type="EMBL" id="SCY63981.1"/>
    </source>
</evidence>
<evidence type="ECO:0000313" key="6">
    <source>
        <dbReference type="Proteomes" id="UP000182998"/>
    </source>
</evidence>
<dbReference type="HOGENOM" id="CLU_811164_0_0_6"/>
<evidence type="ECO:0000313" key="3">
    <source>
        <dbReference type="EMBL" id="CEG60175.1"/>
    </source>
</evidence>
<reference evidence="5" key="2">
    <citation type="submission" date="2014-09" db="EMBL/GenBank/DDBJ databases">
        <authorList>
            <person name="Gomez-Valero L."/>
        </authorList>
    </citation>
    <scope>NUCLEOTIDE SEQUENCE [LARGE SCALE GENOMIC DNA]</scope>
    <source>
        <strain evidence="5">ATCC33218</strain>
    </source>
</reference>
<dbReference type="Pfam" id="PF00071">
    <property type="entry name" value="Ras"/>
    <property type="match status" value="1"/>
</dbReference>
<dbReference type="SMART" id="SM00175">
    <property type="entry name" value="RAB"/>
    <property type="match status" value="1"/>
</dbReference>
<keyword evidence="1" id="KW-0547">Nucleotide-binding</keyword>
<evidence type="ECO:0000256" key="1">
    <source>
        <dbReference type="ARBA" id="ARBA00022741"/>
    </source>
</evidence>
<keyword evidence="2" id="KW-0812">Transmembrane</keyword>
<dbReference type="InterPro" id="IPR027417">
    <property type="entry name" value="P-loop_NTPase"/>
</dbReference>